<accession>A0A0N9HTA5</accession>
<name>A0A0N9HTA5_9PSEU</name>
<dbReference type="AlphaFoldDB" id="A0A0N9HTA5"/>
<organism evidence="1 2">
    <name type="scientific">Kibdelosporangium phytohabitans</name>
    <dbReference type="NCBI Taxonomy" id="860235"/>
    <lineage>
        <taxon>Bacteria</taxon>
        <taxon>Bacillati</taxon>
        <taxon>Actinomycetota</taxon>
        <taxon>Actinomycetes</taxon>
        <taxon>Pseudonocardiales</taxon>
        <taxon>Pseudonocardiaceae</taxon>
        <taxon>Kibdelosporangium</taxon>
    </lineage>
</organism>
<evidence type="ECO:0000313" key="2">
    <source>
        <dbReference type="Proteomes" id="UP000063699"/>
    </source>
</evidence>
<evidence type="ECO:0000313" key="1">
    <source>
        <dbReference type="EMBL" id="ALG10485.1"/>
    </source>
</evidence>
<protein>
    <submittedName>
        <fullName evidence="1">Uncharacterized protein</fullName>
    </submittedName>
</protein>
<dbReference type="InterPro" id="IPR011990">
    <property type="entry name" value="TPR-like_helical_dom_sf"/>
</dbReference>
<keyword evidence="2" id="KW-1185">Reference proteome</keyword>
<reference evidence="1 2" key="1">
    <citation type="submission" date="2015-07" db="EMBL/GenBank/DDBJ databases">
        <title>Genome sequencing of Kibdelosporangium phytohabitans.</title>
        <authorList>
            <person name="Qin S."/>
            <person name="Xing K."/>
        </authorList>
    </citation>
    <scope>NUCLEOTIDE SEQUENCE [LARGE SCALE GENOMIC DNA]</scope>
    <source>
        <strain evidence="1 2">KLBMP1111</strain>
    </source>
</reference>
<gene>
    <name evidence="1" type="ORF">AOZ06_29545</name>
</gene>
<sequence>MRTTRVSDTGDATAEAGGFANSGVVYGDVEVHATAPVRSAYLEQVRAIAPADLSGRQGELAVLAEFCRGEGAGAYLWWRAEAWAGKSALLSWFVLDPPPGVRVVSFFVTARFAGQSDWIACTDVVMEQLAELLRQPMPAYLTQATRGPHFRRMLNEAALRCQENGERLVLVVDGLDEDRGLDSYSIAGLLPVVPANGMRVVVASRLNPPLPGDVPPDHPLHAEDVVRILTPSEWAQVARNDMERDLKRLLGGSRLEHDLLGLITSAGGGLTGADLSELTGEPAWRVEEHLHTVTGRSFVTRVSTWQPDTAPIAYVLGHEEIQRSSKKYLEVSRLAEYRQVLHDWADRHRTRGWPSGTPEYLLRGYFRLLRETGDVRRLVACATDRARHDRMMDITGGDTAALNEINSAHDALLALGSDDLVSMARLAVHRDEIEQRNANFPVDLPAVLVMLGHHVRAESTALSIADSDRQARALLRMMEPLGVARAVDLIDAVDDPRTQLRLLHHVIRHLAAEPGPLIGRAESLILAAGSAVEQVPSLVDLADAAASAGETTIARDLAGRCLTYQPSQADRARLLAHAGDWDDATRALERTSGSEAETTVFTAVVATAARQGDPRRAEALIESMPHMDVWGDGRNALAEVLIEQGDLDRASTVIRSIRTLASRCGSLIALARAWHRVGEDGKALTAAHEALAGVRGIAPAQQAAELVEIASLYVQLGADDHARAVVAEARALEPVTYEGDQETTALVSVAAGLVLIGDAQEAERFCRSRRDVGERITMLTAVARELLVAGEEAKATVLAAEVEATARAVTDPWLSTMRLAVLSWWATSAGDRDSGRALAVRAAEQAPLVTARRMAVIDEVIGCLARAGDTHQAELFARSQTPVPVATLADALVWGGEVDRGIALTREIEDDHDRARALAEIASTLPYVGEFDRARDVARSVENPFYRARALARTVSVLADLGQADRAWALIDEAEAAIRVMGHKLGSVGHLVLLATTAVSLGDTDRALSFVDVAAEIAPAIASGDRRTTAWMWIIEAVAAAGDVDRVHQMMSGHRDDQRSNDGPLLEFLACSLAMTEPDRAENVALANPHSGHRTAALTKVAVTFARGGDLDRAERLVRSIGDRQGRSSALTELAKVAPAPQARRLLALALRIGRWDKTVPVLARSAPEVVLALAEDVLRLAAIPGT</sequence>
<dbReference type="SUPFAM" id="SSF48452">
    <property type="entry name" value="TPR-like"/>
    <property type="match status" value="2"/>
</dbReference>
<dbReference type="Proteomes" id="UP000063699">
    <property type="component" value="Chromosome"/>
</dbReference>
<dbReference type="EMBL" id="CP012752">
    <property type="protein sequence ID" value="ALG10485.1"/>
    <property type="molecule type" value="Genomic_DNA"/>
</dbReference>
<dbReference type="Gene3D" id="1.25.40.10">
    <property type="entry name" value="Tetratricopeptide repeat domain"/>
    <property type="match status" value="3"/>
</dbReference>
<dbReference type="RefSeq" id="WP_054292388.1">
    <property type="nucleotide sequence ID" value="NZ_CP012752.1"/>
</dbReference>
<dbReference type="KEGG" id="kphy:AOZ06_29545"/>
<proteinExistence type="predicted"/>
<dbReference type="OrthoDB" id="3261206at2"/>
<dbReference type="STRING" id="860235.AOZ06_29545"/>